<dbReference type="STRING" id="318586.Pden_3392"/>
<gene>
    <name evidence="2" type="ordered locus">Pden_3392</name>
</gene>
<accession>A1B7H1</accession>
<protein>
    <submittedName>
        <fullName evidence="2">Uncharacterized protein</fullName>
    </submittedName>
</protein>
<sequence>MHHDHNNPEHQPRAPLPRERLRPRAPSDGAASFGGPLPDHADRLNCGGPLAVSLARWMARDRVRQSSHSACAAAKSCYHGSEMDLHAFCTFGTSTRGVRQA</sequence>
<dbReference type="AlphaFoldDB" id="A1B7H1"/>
<dbReference type="EnsemblBacteria" id="ABL71465">
    <property type="protein sequence ID" value="ABL71465"/>
    <property type="gene ID" value="Pden_3392"/>
</dbReference>
<feature type="region of interest" description="Disordered" evidence="1">
    <location>
        <begin position="1"/>
        <end position="42"/>
    </location>
</feature>
<feature type="compositionally biased region" description="Basic and acidic residues" evidence="1">
    <location>
        <begin position="1"/>
        <end position="22"/>
    </location>
</feature>
<keyword evidence="3" id="KW-1185">Reference proteome</keyword>
<name>A1B7H1_PARDP</name>
<evidence type="ECO:0000313" key="2">
    <source>
        <dbReference type="EMBL" id="ABL71465.1"/>
    </source>
</evidence>
<dbReference type="Proteomes" id="UP000000361">
    <property type="component" value="Chromosome 2"/>
</dbReference>
<evidence type="ECO:0000256" key="1">
    <source>
        <dbReference type="SAM" id="MobiDB-lite"/>
    </source>
</evidence>
<evidence type="ECO:0000313" key="3">
    <source>
        <dbReference type="Proteomes" id="UP000000361"/>
    </source>
</evidence>
<dbReference type="KEGG" id="pde:Pden_3392"/>
<organism evidence="2 3">
    <name type="scientific">Paracoccus denitrificans (strain Pd 1222)</name>
    <dbReference type="NCBI Taxonomy" id="318586"/>
    <lineage>
        <taxon>Bacteria</taxon>
        <taxon>Pseudomonadati</taxon>
        <taxon>Pseudomonadota</taxon>
        <taxon>Alphaproteobacteria</taxon>
        <taxon>Rhodobacterales</taxon>
        <taxon>Paracoccaceae</taxon>
        <taxon>Paracoccus</taxon>
    </lineage>
</organism>
<dbReference type="HOGENOM" id="CLU_2288819_0_0_5"/>
<dbReference type="EMBL" id="CP000490">
    <property type="protein sequence ID" value="ABL71465.1"/>
    <property type="molecule type" value="Genomic_DNA"/>
</dbReference>
<reference evidence="3" key="1">
    <citation type="submission" date="2006-12" db="EMBL/GenBank/DDBJ databases">
        <title>Complete sequence of chromosome 2 of Paracoccus denitrificans PD1222.</title>
        <authorList>
            <person name="Copeland A."/>
            <person name="Lucas S."/>
            <person name="Lapidus A."/>
            <person name="Barry K."/>
            <person name="Detter J.C."/>
            <person name="Glavina del Rio T."/>
            <person name="Hammon N."/>
            <person name="Israni S."/>
            <person name="Dalin E."/>
            <person name="Tice H."/>
            <person name="Pitluck S."/>
            <person name="Munk A.C."/>
            <person name="Brettin T."/>
            <person name="Bruce D."/>
            <person name="Han C."/>
            <person name="Tapia R."/>
            <person name="Gilna P."/>
            <person name="Schmutz J."/>
            <person name="Larimer F."/>
            <person name="Land M."/>
            <person name="Hauser L."/>
            <person name="Kyrpides N."/>
            <person name="Lykidis A."/>
            <person name="Spiro S."/>
            <person name="Richardson D.J."/>
            <person name="Moir J.W.B."/>
            <person name="Ferguson S.J."/>
            <person name="van Spanning R.J.M."/>
            <person name="Richardson P."/>
        </authorList>
    </citation>
    <scope>NUCLEOTIDE SEQUENCE [LARGE SCALE GENOMIC DNA]</scope>
    <source>
        <strain evidence="3">Pd 1222</strain>
    </source>
</reference>
<proteinExistence type="predicted"/>